<gene>
    <name evidence="5" type="ORF">HID58_013269</name>
</gene>
<dbReference type="InterPro" id="IPR027417">
    <property type="entry name" value="P-loop_NTPase"/>
</dbReference>
<comment type="caution">
    <text evidence="5">The sequence shown here is derived from an EMBL/GenBank/DDBJ whole genome shotgun (WGS) entry which is preliminary data.</text>
</comment>
<evidence type="ECO:0000313" key="5">
    <source>
        <dbReference type="EMBL" id="KAH0936152.1"/>
    </source>
</evidence>
<sequence>GKMGLGLILDATKDDEPDPYTRGHGGIDFKIRTIELDTKRIKLQIWDTAGQERFRTITTSSVNRSNNDFKLLDSILVKVHAVANPIPTEMFMFRELEQVMALTNTNVELQICETMTTYDDQSHTTQCVMVNIRVDKDMIVCLSVFDSLTELLHKRLETGVCQARVMMRPATTPIRWCQGAGDCFISGVDDLLSEVATTNGATSHVPSVSENYSVKFPNASAVNVLRDKVRSKTQVPRNPSKKAWT</sequence>
<dbReference type="Pfam" id="PF00071">
    <property type="entry name" value="Ras"/>
    <property type="match status" value="1"/>
</dbReference>
<comment type="similarity">
    <text evidence="2">Belongs to the small GTPase superfamily. Rab family.</text>
</comment>
<dbReference type="Gene3D" id="3.40.50.300">
    <property type="entry name" value="P-loop containing nucleotide triphosphate hydrolases"/>
    <property type="match status" value="1"/>
</dbReference>
<dbReference type="EMBL" id="JAGKQM010000003">
    <property type="protein sequence ID" value="KAH0936152.1"/>
    <property type="molecule type" value="Genomic_DNA"/>
</dbReference>
<feature type="non-terminal residue" evidence="5">
    <location>
        <position position="1"/>
    </location>
</feature>
<evidence type="ECO:0000256" key="1">
    <source>
        <dbReference type="ARBA" id="ARBA00004394"/>
    </source>
</evidence>
<protein>
    <submittedName>
        <fullName evidence="5">Uncharacterized protein</fullName>
    </submittedName>
</protein>
<dbReference type="PANTHER" id="PTHR47980">
    <property type="entry name" value="LD44762P"/>
    <property type="match status" value="1"/>
</dbReference>
<evidence type="ECO:0000313" key="6">
    <source>
        <dbReference type="Proteomes" id="UP000824890"/>
    </source>
</evidence>
<dbReference type="InterPro" id="IPR050305">
    <property type="entry name" value="Small_GTPase_Rab"/>
</dbReference>
<evidence type="ECO:0000256" key="3">
    <source>
        <dbReference type="ARBA" id="ARBA00022741"/>
    </source>
</evidence>
<dbReference type="SUPFAM" id="SSF52540">
    <property type="entry name" value="P-loop containing nucleoside triphosphate hydrolases"/>
    <property type="match status" value="1"/>
</dbReference>
<keyword evidence="3" id="KW-0547">Nucleotide-binding</keyword>
<accession>A0ABQ8E3G7</accession>
<comment type="subcellular location">
    <subcellularLocation>
        <location evidence="1">Golgi apparatus membrane</location>
    </subcellularLocation>
</comment>
<reference evidence="5 6" key="1">
    <citation type="submission" date="2021-05" db="EMBL/GenBank/DDBJ databases">
        <title>Genome Assembly of Synthetic Allotetraploid Brassica napus Reveals Homoeologous Exchanges between Subgenomes.</title>
        <authorList>
            <person name="Davis J.T."/>
        </authorList>
    </citation>
    <scope>NUCLEOTIDE SEQUENCE [LARGE SCALE GENOMIC DNA]</scope>
    <source>
        <strain evidence="6">cv. Da-Ae</strain>
        <tissue evidence="5">Seedling</tissue>
    </source>
</reference>
<proteinExistence type="inferred from homology"/>
<dbReference type="InterPro" id="IPR001806">
    <property type="entry name" value="Small_GTPase"/>
</dbReference>
<keyword evidence="4" id="KW-0342">GTP-binding</keyword>
<name>A0ABQ8E3G7_BRANA</name>
<evidence type="ECO:0000256" key="4">
    <source>
        <dbReference type="ARBA" id="ARBA00023134"/>
    </source>
</evidence>
<dbReference type="Proteomes" id="UP000824890">
    <property type="component" value="Unassembled WGS sequence"/>
</dbReference>
<keyword evidence="6" id="KW-1185">Reference proteome</keyword>
<organism evidence="5 6">
    <name type="scientific">Brassica napus</name>
    <name type="common">Rape</name>
    <dbReference type="NCBI Taxonomy" id="3708"/>
    <lineage>
        <taxon>Eukaryota</taxon>
        <taxon>Viridiplantae</taxon>
        <taxon>Streptophyta</taxon>
        <taxon>Embryophyta</taxon>
        <taxon>Tracheophyta</taxon>
        <taxon>Spermatophyta</taxon>
        <taxon>Magnoliopsida</taxon>
        <taxon>eudicotyledons</taxon>
        <taxon>Gunneridae</taxon>
        <taxon>Pentapetalae</taxon>
        <taxon>rosids</taxon>
        <taxon>malvids</taxon>
        <taxon>Brassicales</taxon>
        <taxon>Brassicaceae</taxon>
        <taxon>Brassiceae</taxon>
        <taxon>Brassica</taxon>
    </lineage>
</organism>
<dbReference type="SMART" id="SM00175">
    <property type="entry name" value="RAB"/>
    <property type="match status" value="1"/>
</dbReference>
<evidence type="ECO:0000256" key="2">
    <source>
        <dbReference type="ARBA" id="ARBA00006270"/>
    </source>
</evidence>